<feature type="domain" description="CDC48" evidence="3">
    <location>
        <begin position="80"/>
        <end position="146"/>
    </location>
</feature>
<accession>A0ABR0M215</accession>
<proteinExistence type="predicted"/>
<keyword evidence="2" id="KW-0067">ATP-binding</keyword>
<dbReference type="EMBL" id="JAVRRA010002873">
    <property type="protein sequence ID" value="KAK5277089.1"/>
    <property type="molecule type" value="Genomic_DNA"/>
</dbReference>
<dbReference type="Gene3D" id="2.40.40.20">
    <property type="match status" value="1"/>
</dbReference>
<reference evidence="5 6" key="1">
    <citation type="submission" date="2023-08" db="EMBL/GenBank/DDBJ databases">
        <title>Black Yeasts Isolated from many extreme environments.</title>
        <authorList>
            <person name="Coleine C."/>
            <person name="Stajich J.E."/>
            <person name="Selbmann L."/>
        </authorList>
    </citation>
    <scope>NUCLEOTIDE SEQUENCE [LARGE SCALE GENOMIC DNA]</scope>
    <source>
        <strain evidence="5 6">CCFEE 536</strain>
    </source>
</reference>
<gene>
    <name evidence="5" type="primary">CDC48_3</name>
    <name evidence="5" type="ORF">LTR16_010260</name>
</gene>
<dbReference type="SMART" id="SM01072">
    <property type="entry name" value="CDC48_2"/>
    <property type="match status" value="1"/>
</dbReference>
<dbReference type="SMART" id="SM01073">
    <property type="entry name" value="CDC48_N"/>
    <property type="match status" value="1"/>
</dbReference>
<feature type="non-terminal residue" evidence="5">
    <location>
        <position position="174"/>
    </location>
</feature>
<evidence type="ECO:0000313" key="6">
    <source>
        <dbReference type="Proteomes" id="UP001357485"/>
    </source>
</evidence>
<dbReference type="Gene3D" id="3.10.330.10">
    <property type="match status" value="1"/>
</dbReference>
<organism evidence="5 6">
    <name type="scientific">Cryomyces antarcticus</name>
    <dbReference type="NCBI Taxonomy" id="329879"/>
    <lineage>
        <taxon>Eukaryota</taxon>
        <taxon>Fungi</taxon>
        <taxon>Dikarya</taxon>
        <taxon>Ascomycota</taxon>
        <taxon>Pezizomycotina</taxon>
        <taxon>Dothideomycetes</taxon>
        <taxon>Dothideomycetes incertae sedis</taxon>
        <taxon>Cryomyces</taxon>
    </lineage>
</organism>
<dbReference type="InterPro" id="IPR009010">
    <property type="entry name" value="Asp_de-COase-like_dom_sf"/>
</dbReference>
<name>A0ABR0M215_9PEZI</name>
<sequence>METLQLFRGDTVLVKGKKRKDTVLIVLADDELDDGSARMNRVVRHNLRVKHGDIVTVHSCPDIKYAKRIAVLPIADTVEGLTGSLFDVFLAPYFREAYRPVRQGDLFTVRGGMRQVEFKVVEVDPPEFGIVAQDTVIHCEGEPIQREDEEGNLNEVGYDDIGGCRKQMAQVREL</sequence>
<evidence type="ECO:0000259" key="3">
    <source>
        <dbReference type="SMART" id="SM01072"/>
    </source>
</evidence>
<dbReference type="SUPFAM" id="SSF50692">
    <property type="entry name" value="ADC-like"/>
    <property type="match status" value="1"/>
</dbReference>
<dbReference type="InterPro" id="IPR003338">
    <property type="entry name" value="CDC4_N-term_subdom"/>
</dbReference>
<keyword evidence="1" id="KW-0547">Nucleotide-binding</keyword>
<dbReference type="SUPFAM" id="SSF54585">
    <property type="entry name" value="Cdc48 domain 2-like"/>
    <property type="match status" value="1"/>
</dbReference>
<keyword evidence="6" id="KW-1185">Reference proteome</keyword>
<evidence type="ECO:0000313" key="5">
    <source>
        <dbReference type="EMBL" id="KAK5277089.1"/>
    </source>
</evidence>
<evidence type="ECO:0000256" key="1">
    <source>
        <dbReference type="ARBA" id="ARBA00022741"/>
    </source>
</evidence>
<dbReference type="Pfam" id="PF02359">
    <property type="entry name" value="CDC48_N"/>
    <property type="match status" value="1"/>
</dbReference>
<comment type="caution">
    <text evidence="5">The sequence shown here is derived from an EMBL/GenBank/DDBJ whole genome shotgun (WGS) entry which is preliminary data.</text>
</comment>
<dbReference type="Proteomes" id="UP001357485">
    <property type="component" value="Unassembled WGS sequence"/>
</dbReference>
<feature type="domain" description="CDC48 N-terminal subdomain" evidence="4">
    <location>
        <begin position="1"/>
        <end position="63"/>
    </location>
</feature>
<protein>
    <submittedName>
        <fullName evidence="5">AAA ATPase cdc48</fullName>
    </submittedName>
</protein>
<dbReference type="Pfam" id="PF02933">
    <property type="entry name" value="CDC48_2"/>
    <property type="match status" value="1"/>
</dbReference>
<evidence type="ECO:0000259" key="4">
    <source>
        <dbReference type="SMART" id="SM01073"/>
    </source>
</evidence>
<evidence type="ECO:0000256" key="2">
    <source>
        <dbReference type="ARBA" id="ARBA00022840"/>
    </source>
</evidence>
<dbReference type="InterPro" id="IPR029067">
    <property type="entry name" value="CDC48_domain_2-like_sf"/>
</dbReference>
<dbReference type="InterPro" id="IPR004201">
    <property type="entry name" value="Cdc48_dom2"/>
</dbReference>